<dbReference type="PROSITE" id="PS01180">
    <property type="entry name" value="CUB"/>
    <property type="match status" value="1"/>
</dbReference>
<sequence>MKKKFTLVLLLLALPFNAQQKIAAEVNRLIAAKIQFPEFSPLIATNGPAVPGGVVSEAQYAALNKSELNRLLVSAPPAIALELPYQGETLTILLYKAEVLAEGFHVATDSEDSVPYEKGLHYRGIIKGDEVSIASFNFFRGEFNGIVSSKRLNNLVTGRLLEEGNTNRYILYSDANVTLPLQFKCNAPEPGTHFGTQWNRQPDNVQSNRCVTVYFEMDHDLYLQNGSSVANTTNWMTSVFNNVQTLFANDGITTAIKSTFIWTTPDPYEGESSFDYLGQFHVQRPVFDGDVGQLVGIDPEGLGGVAVTIAGLCSPFNFSYSDVELGFSTVPAYSWTVQVIIHELGHLFGSPHTHGCYWNGNNTAIDGCGSSAGFPEGNCPQGPIPPTLLGGTIMSYCHLVPGVGINFANGFGIQPAQRMLNHVESSGCLSTDCINTCINGVAGFTITNGINTTTVTWTDVSNTGPWEVSFAPFNEAFTSWQQVNTNSYTATGLTPNVYYKIGIRPVCSSGAIAPVQELTFAASGNACDGITFTDTGGLAGNYSNEQYLQRTFSPNAPNSLVVVTFSSFNIEEDFDFMYVYNGADTTAPLIGVFTGNVNPGTILSSAADGSLTFVFRSDIGLTLSGWDASVTCIFPLSTEDNIIAGFSYYPNPTGSTVNITSAEELTSLSVYNVTGQLLLQKDVAGLHASADLSSFADGIYIVAVKAGNSQETFRIIKNSGF</sequence>
<dbReference type="PANTHER" id="PTHR11905">
    <property type="entry name" value="ADAM A DISINTEGRIN AND METALLOPROTEASE DOMAIN"/>
    <property type="match status" value="1"/>
</dbReference>
<feature type="domain" description="Peptidase M12B" evidence="5">
    <location>
        <begin position="209"/>
        <end position="397"/>
    </location>
</feature>
<dbReference type="CDD" id="cd00041">
    <property type="entry name" value="CUB"/>
    <property type="match status" value="1"/>
</dbReference>
<comment type="caution">
    <text evidence="6">The sequence shown here is derived from an EMBL/GenBank/DDBJ whole genome shotgun (WGS) entry which is preliminary data.</text>
</comment>
<keyword evidence="1 3" id="KW-0732">Signal</keyword>
<dbReference type="Gene3D" id="2.60.120.290">
    <property type="entry name" value="Spermadhesin, CUB domain"/>
    <property type="match status" value="1"/>
</dbReference>
<keyword evidence="7" id="KW-1185">Reference proteome</keyword>
<dbReference type="Proteomes" id="UP000216605">
    <property type="component" value="Unassembled WGS sequence"/>
</dbReference>
<dbReference type="Pfam" id="PF18962">
    <property type="entry name" value="Por_Secre_tail"/>
    <property type="match status" value="1"/>
</dbReference>
<dbReference type="PANTHER" id="PTHR11905:SF159">
    <property type="entry name" value="ADAM METALLOPROTEASE"/>
    <property type="match status" value="1"/>
</dbReference>
<dbReference type="SUPFAM" id="SSF49265">
    <property type="entry name" value="Fibronectin type III"/>
    <property type="match status" value="1"/>
</dbReference>
<evidence type="ECO:0000256" key="2">
    <source>
        <dbReference type="ARBA" id="ARBA00023157"/>
    </source>
</evidence>
<evidence type="ECO:0000313" key="6">
    <source>
        <dbReference type="EMBL" id="OYQ37129.1"/>
    </source>
</evidence>
<dbReference type="NCBIfam" id="TIGR04183">
    <property type="entry name" value="Por_Secre_tail"/>
    <property type="match status" value="1"/>
</dbReference>
<evidence type="ECO:0000256" key="3">
    <source>
        <dbReference type="SAM" id="SignalP"/>
    </source>
</evidence>
<name>A0A255Z6R7_9FLAO</name>
<dbReference type="GO" id="GO:0004222">
    <property type="term" value="F:metalloendopeptidase activity"/>
    <property type="evidence" value="ECO:0007669"/>
    <property type="project" value="InterPro"/>
</dbReference>
<evidence type="ECO:0000259" key="4">
    <source>
        <dbReference type="PROSITE" id="PS01180"/>
    </source>
</evidence>
<feature type="chain" id="PRO_5013078445" description="CUB domain-containing protein" evidence="3">
    <location>
        <begin position="19"/>
        <end position="721"/>
    </location>
</feature>
<dbReference type="InterPro" id="IPR036116">
    <property type="entry name" value="FN3_sf"/>
</dbReference>
<protein>
    <recommendedName>
        <fullName evidence="8">CUB domain-containing protein</fullName>
    </recommendedName>
</protein>
<dbReference type="EMBL" id="NOXV01000259">
    <property type="protein sequence ID" value="OYQ37129.1"/>
    <property type="molecule type" value="Genomic_DNA"/>
</dbReference>
<dbReference type="Gene3D" id="3.40.390.10">
    <property type="entry name" value="Collagenase (Catalytic Domain)"/>
    <property type="match status" value="1"/>
</dbReference>
<evidence type="ECO:0000259" key="5">
    <source>
        <dbReference type="PROSITE" id="PS50215"/>
    </source>
</evidence>
<dbReference type="OrthoDB" id="1182309at2"/>
<dbReference type="InterPro" id="IPR000859">
    <property type="entry name" value="CUB_dom"/>
</dbReference>
<feature type="domain" description="CUB" evidence="4">
    <location>
        <begin position="527"/>
        <end position="633"/>
    </location>
</feature>
<feature type="signal peptide" evidence="3">
    <location>
        <begin position="1"/>
        <end position="18"/>
    </location>
</feature>
<dbReference type="SMART" id="SM00042">
    <property type="entry name" value="CUB"/>
    <property type="match status" value="1"/>
</dbReference>
<organism evidence="6 7">
    <name type="scientific">Flavobacterium cyanobacteriorum</name>
    <dbReference type="NCBI Taxonomy" id="2022802"/>
    <lineage>
        <taxon>Bacteria</taxon>
        <taxon>Pseudomonadati</taxon>
        <taxon>Bacteroidota</taxon>
        <taxon>Flavobacteriia</taxon>
        <taxon>Flavobacteriales</taxon>
        <taxon>Flavobacteriaceae</taxon>
        <taxon>Flavobacterium</taxon>
    </lineage>
</organism>
<dbReference type="AlphaFoldDB" id="A0A255Z6R7"/>
<dbReference type="InterPro" id="IPR026444">
    <property type="entry name" value="Secre_tail"/>
</dbReference>
<reference evidence="6 7" key="1">
    <citation type="submission" date="2017-07" db="EMBL/GenBank/DDBJ databases">
        <title>Flavobacterium cyanobacteriorum sp. nov., isolated from cyanobacterial aggregates in a eutrophic lake.</title>
        <authorList>
            <person name="Cai H."/>
        </authorList>
    </citation>
    <scope>NUCLEOTIDE SEQUENCE [LARGE SCALE GENOMIC DNA]</scope>
    <source>
        <strain evidence="6 7">TH021</strain>
    </source>
</reference>
<gene>
    <name evidence="6" type="ORF">CHU92_08840</name>
</gene>
<dbReference type="Pfam" id="PF00431">
    <property type="entry name" value="CUB"/>
    <property type="match status" value="1"/>
</dbReference>
<dbReference type="RefSeq" id="WP_094414707.1">
    <property type="nucleotide sequence ID" value="NZ_NOXV01000259.1"/>
</dbReference>
<evidence type="ECO:0000313" key="7">
    <source>
        <dbReference type="Proteomes" id="UP000216605"/>
    </source>
</evidence>
<dbReference type="PROSITE" id="PS50215">
    <property type="entry name" value="ADAM_MEPRO"/>
    <property type="match status" value="1"/>
</dbReference>
<dbReference type="SUPFAM" id="SSF49854">
    <property type="entry name" value="Spermadhesin, CUB domain"/>
    <property type="match status" value="1"/>
</dbReference>
<evidence type="ECO:0008006" key="8">
    <source>
        <dbReference type="Google" id="ProtNLM"/>
    </source>
</evidence>
<dbReference type="InterPro" id="IPR001590">
    <property type="entry name" value="Peptidase_M12B"/>
</dbReference>
<keyword evidence="2" id="KW-1015">Disulfide bond</keyword>
<evidence type="ECO:0000256" key="1">
    <source>
        <dbReference type="ARBA" id="ARBA00022729"/>
    </source>
</evidence>
<dbReference type="InterPro" id="IPR035914">
    <property type="entry name" value="Sperma_CUB_dom_sf"/>
</dbReference>
<proteinExistence type="predicted"/>
<dbReference type="GO" id="GO:0006509">
    <property type="term" value="P:membrane protein ectodomain proteolysis"/>
    <property type="evidence" value="ECO:0007669"/>
    <property type="project" value="TreeGrafter"/>
</dbReference>
<dbReference type="SUPFAM" id="SSF55486">
    <property type="entry name" value="Metalloproteases ('zincins'), catalytic domain"/>
    <property type="match status" value="1"/>
</dbReference>
<accession>A0A255Z6R7</accession>
<dbReference type="InterPro" id="IPR024079">
    <property type="entry name" value="MetalloPept_cat_dom_sf"/>
</dbReference>
<dbReference type="Pfam" id="PF13688">
    <property type="entry name" value="Reprolysin_5"/>
    <property type="match status" value="1"/>
</dbReference>